<feature type="region of interest" description="Disordered" evidence="2">
    <location>
        <begin position="235"/>
        <end position="281"/>
    </location>
</feature>
<evidence type="ECO:0000313" key="4">
    <source>
        <dbReference type="EMBL" id="KAF9792166.1"/>
    </source>
</evidence>
<dbReference type="InterPro" id="IPR051870">
    <property type="entry name" value="Elongin-A_domain"/>
</dbReference>
<feature type="compositionally biased region" description="Polar residues" evidence="2">
    <location>
        <begin position="235"/>
        <end position="255"/>
    </location>
</feature>
<feature type="compositionally biased region" description="Low complexity" evidence="2">
    <location>
        <begin position="256"/>
        <end position="281"/>
    </location>
</feature>
<proteinExistence type="predicted"/>
<feature type="compositionally biased region" description="Basic and acidic residues" evidence="2">
    <location>
        <begin position="323"/>
        <end position="332"/>
    </location>
</feature>
<comment type="caution">
    <text evidence="4">The sequence shown here is derived from an EMBL/GenBank/DDBJ whole genome shotgun (WGS) entry which is preliminary data.</text>
</comment>
<reference evidence="4" key="1">
    <citation type="journal article" date="2020" name="Nat. Commun.">
        <title>Large-scale genome sequencing of mycorrhizal fungi provides insights into the early evolution of symbiotic traits.</title>
        <authorList>
            <person name="Miyauchi S."/>
            <person name="Kiss E."/>
            <person name="Kuo A."/>
            <person name="Drula E."/>
            <person name="Kohler A."/>
            <person name="Sanchez-Garcia M."/>
            <person name="Morin E."/>
            <person name="Andreopoulos B."/>
            <person name="Barry K.W."/>
            <person name="Bonito G."/>
            <person name="Buee M."/>
            <person name="Carver A."/>
            <person name="Chen C."/>
            <person name="Cichocki N."/>
            <person name="Clum A."/>
            <person name="Culley D."/>
            <person name="Crous P.W."/>
            <person name="Fauchery L."/>
            <person name="Girlanda M."/>
            <person name="Hayes R.D."/>
            <person name="Keri Z."/>
            <person name="LaButti K."/>
            <person name="Lipzen A."/>
            <person name="Lombard V."/>
            <person name="Magnuson J."/>
            <person name="Maillard F."/>
            <person name="Murat C."/>
            <person name="Nolan M."/>
            <person name="Ohm R.A."/>
            <person name="Pangilinan J."/>
            <person name="Pereira M.F."/>
            <person name="Perotto S."/>
            <person name="Peter M."/>
            <person name="Pfister S."/>
            <person name="Riley R."/>
            <person name="Sitrit Y."/>
            <person name="Stielow J.B."/>
            <person name="Szollosi G."/>
            <person name="Zifcakova L."/>
            <person name="Stursova M."/>
            <person name="Spatafora J.W."/>
            <person name="Tedersoo L."/>
            <person name="Vaario L.M."/>
            <person name="Yamada A."/>
            <person name="Yan M."/>
            <person name="Wang P."/>
            <person name="Xu J."/>
            <person name="Bruns T."/>
            <person name="Baldrian P."/>
            <person name="Vilgalys R."/>
            <person name="Dunand C."/>
            <person name="Henrissat B."/>
            <person name="Grigoriev I.V."/>
            <person name="Hibbett D."/>
            <person name="Nagy L.G."/>
            <person name="Martin F.M."/>
        </authorList>
    </citation>
    <scope>NUCLEOTIDE SEQUENCE</scope>
    <source>
        <strain evidence="4">UH-Tt-Lm1</strain>
    </source>
</reference>
<protein>
    <recommendedName>
        <fullName evidence="1">Elongin-A</fullName>
    </recommendedName>
</protein>
<dbReference type="InterPro" id="IPR036047">
    <property type="entry name" value="F-box-like_dom_sf"/>
</dbReference>
<dbReference type="PROSITE" id="PS50181">
    <property type="entry name" value="FBOX"/>
    <property type="match status" value="1"/>
</dbReference>
<organism evidence="4 5">
    <name type="scientific">Thelephora terrestris</name>
    <dbReference type="NCBI Taxonomy" id="56493"/>
    <lineage>
        <taxon>Eukaryota</taxon>
        <taxon>Fungi</taxon>
        <taxon>Dikarya</taxon>
        <taxon>Basidiomycota</taxon>
        <taxon>Agaricomycotina</taxon>
        <taxon>Agaricomycetes</taxon>
        <taxon>Thelephorales</taxon>
        <taxon>Thelephoraceae</taxon>
        <taxon>Thelephora</taxon>
    </lineage>
</organism>
<feature type="compositionally biased region" description="Polar residues" evidence="2">
    <location>
        <begin position="370"/>
        <end position="380"/>
    </location>
</feature>
<reference evidence="4" key="2">
    <citation type="submission" date="2020-11" db="EMBL/GenBank/DDBJ databases">
        <authorList>
            <consortium name="DOE Joint Genome Institute"/>
            <person name="Kuo A."/>
            <person name="Miyauchi S."/>
            <person name="Kiss E."/>
            <person name="Drula E."/>
            <person name="Kohler A."/>
            <person name="Sanchez-Garcia M."/>
            <person name="Andreopoulos B."/>
            <person name="Barry K.W."/>
            <person name="Bonito G."/>
            <person name="Buee M."/>
            <person name="Carver A."/>
            <person name="Chen C."/>
            <person name="Cichocki N."/>
            <person name="Clum A."/>
            <person name="Culley D."/>
            <person name="Crous P.W."/>
            <person name="Fauchery L."/>
            <person name="Girlanda M."/>
            <person name="Hayes R."/>
            <person name="Keri Z."/>
            <person name="Labutti K."/>
            <person name="Lipzen A."/>
            <person name="Lombard V."/>
            <person name="Magnuson J."/>
            <person name="Maillard F."/>
            <person name="Morin E."/>
            <person name="Murat C."/>
            <person name="Nolan M."/>
            <person name="Ohm R."/>
            <person name="Pangilinan J."/>
            <person name="Pereira M."/>
            <person name="Perotto S."/>
            <person name="Peter M."/>
            <person name="Riley R."/>
            <person name="Sitrit Y."/>
            <person name="Stielow B."/>
            <person name="Szollosi G."/>
            <person name="Zifcakova L."/>
            <person name="Stursova M."/>
            <person name="Spatafora J.W."/>
            <person name="Tedersoo L."/>
            <person name="Vaario L.-M."/>
            <person name="Yamada A."/>
            <person name="Yan M."/>
            <person name="Wang P."/>
            <person name="Xu J."/>
            <person name="Bruns T."/>
            <person name="Baldrian P."/>
            <person name="Vilgalys R."/>
            <person name="Henrissat B."/>
            <person name="Grigoriev I.V."/>
            <person name="Hibbett D."/>
            <person name="Nagy L.G."/>
            <person name="Martin F.M."/>
        </authorList>
    </citation>
    <scope>NUCLEOTIDE SEQUENCE</scope>
    <source>
        <strain evidence="4">UH-Tt-Lm1</strain>
    </source>
</reference>
<evidence type="ECO:0000259" key="3">
    <source>
        <dbReference type="PROSITE" id="PS50181"/>
    </source>
</evidence>
<evidence type="ECO:0000256" key="2">
    <source>
        <dbReference type="SAM" id="MobiDB-lite"/>
    </source>
</evidence>
<dbReference type="EMBL" id="WIUZ02000001">
    <property type="protein sequence ID" value="KAF9792166.1"/>
    <property type="molecule type" value="Genomic_DNA"/>
</dbReference>
<dbReference type="GO" id="GO:0070449">
    <property type="term" value="C:elongin complex"/>
    <property type="evidence" value="ECO:0007669"/>
    <property type="project" value="InterPro"/>
</dbReference>
<keyword evidence="5" id="KW-1185">Reference proteome</keyword>
<dbReference type="OrthoDB" id="21513at2759"/>
<dbReference type="InterPro" id="IPR001810">
    <property type="entry name" value="F-box_dom"/>
</dbReference>
<dbReference type="GO" id="GO:0006368">
    <property type="term" value="P:transcription elongation by RNA polymerase II"/>
    <property type="evidence" value="ECO:0007669"/>
    <property type="project" value="InterPro"/>
</dbReference>
<evidence type="ECO:0000313" key="5">
    <source>
        <dbReference type="Proteomes" id="UP000736335"/>
    </source>
</evidence>
<feature type="region of interest" description="Disordered" evidence="2">
    <location>
        <begin position="323"/>
        <end position="380"/>
    </location>
</feature>
<sequence length="380" mass="41886">MFIDNKGANGSGLRSLTWYCQRVAINHLDSIYSVEGLPFSLIKCILEACSADTLLRLEQTSPTIQSETNGVWRRLCENTYKQFWSDYELGRIEEPKSWKVAFFELRTLEAEKFEQLGAKLRNQRVEHEERRKEREVRYASLLPPSKRQRTSTWSQSPTPKTLFEKARSKTAQIQKGVYAATKILPPMPQYKNYSAILPPRTASAKPLPPAPRPSTSIPATATLLKTSTLGLHSQALSTTSTPVHASSSSRSNPLGASTTTPTPSTPSTSPASSSAIPSPIPKSGIITVTRIMAPKPAPLETVPKRQRYMDPVLPQLARKFAKREAVMRERGIGKSSSTSTTTEPVASGGPKPPPPKKPDTVLFMPKHRVSSQLPSRSAAR</sequence>
<name>A0A9P6LC65_9AGAM</name>
<dbReference type="InterPro" id="IPR010684">
    <property type="entry name" value="RNA_pol_II_trans_fac_SIII_A"/>
</dbReference>
<dbReference type="Gene3D" id="6.10.250.3180">
    <property type="match status" value="1"/>
</dbReference>
<dbReference type="SUPFAM" id="SSF81383">
    <property type="entry name" value="F-box domain"/>
    <property type="match status" value="1"/>
</dbReference>
<dbReference type="PANTHER" id="PTHR15141">
    <property type="entry name" value="TRANSCRIPTION ELONGATION FACTOR B POLYPEPTIDE 3"/>
    <property type="match status" value="1"/>
</dbReference>
<dbReference type="Pfam" id="PF06881">
    <property type="entry name" value="Elongin_A"/>
    <property type="match status" value="1"/>
</dbReference>
<dbReference type="Proteomes" id="UP000736335">
    <property type="component" value="Unassembled WGS sequence"/>
</dbReference>
<gene>
    <name evidence="4" type="ORF">BJ322DRAFT_1149550</name>
</gene>
<feature type="domain" description="F-box" evidence="3">
    <location>
        <begin position="31"/>
        <end position="75"/>
    </location>
</feature>
<evidence type="ECO:0000256" key="1">
    <source>
        <dbReference type="ARBA" id="ARBA00021346"/>
    </source>
</evidence>
<dbReference type="AlphaFoldDB" id="A0A9P6LC65"/>
<accession>A0A9P6LC65</accession>
<dbReference type="PANTHER" id="PTHR15141:SF76">
    <property type="entry name" value="TRANSCRIPTION ELONGATION FACTOR B POLYPEPTIDE 3"/>
    <property type="match status" value="1"/>
</dbReference>